<evidence type="ECO:0000256" key="1">
    <source>
        <dbReference type="SAM" id="Phobius"/>
    </source>
</evidence>
<sequence length="78" mass="9630">MDKFQHFYIIFFFTFLFNWEVGVTIGLTIEATQLEGYWQKHGTSYTLNNYYWRDTYEDLFYDTIGIKFAIDLKKLFRR</sequence>
<feature type="transmembrane region" description="Helical" evidence="1">
    <location>
        <begin position="6"/>
        <end position="29"/>
    </location>
</feature>
<dbReference type="AlphaFoldDB" id="A0A0F9TGB5"/>
<reference evidence="2" key="1">
    <citation type="journal article" date="2015" name="Nature">
        <title>Complex archaea that bridge the gap between prokaryotes and eukaryotes.</title>
        <authorList>
            <person name="Spang A."/>
            <person name="Saw J.H."/>
            <person name="Jorgensen S.L."/>
            <person name="Zaremba-Niedzwiedzka K."/>
            <person name="Martijn J."/>
            <person name="Lind A.E."/>
            <person name="van Eijk R."/>
            <person name="Schleper C."/>
            <person name="Guy L."/>
            <person name="Ettema T.J."/>
        </authorList>
    </citation>
    <scope>NUCLEOTIDE SEQUENCE</scope>
</reference>
<name>A0A0F9TGB5_9ZZZZ</name>
<accession>A0A0F9TGB5</accession>
<gene>
    <name evidence="2" type="ORF">LCGC14_0394970</name>
</gene>
<dbReference type="EMBL" id="LAZR01000334">
    <property type="protein sequence ID" value="KKN73932.1"/>
    <property type="molecule type" value="Genomic_DNA"/>
</dbReference>
<comment type="caution">
    <text evidence="2">The sequence shown here is derived from an EMBL/GenBank/DDBJ whole genome shotgun (WGS) entry which is preliminary data.</text>
</comment>
<keyword evidence="1" id="KW-1133">Transmembrane helix</keyword>
<keyword evidence="1" id="KW-0472">Membrane</keyword>
<organism evidence="2">
    <name type="scientific">marine sediment metagenome</name>
    <dbReference type="NCBI Taxonomy" id="412755"/>
    <lineage>
        <taxon>unclassified sequences</taxon>
        <taxon>metagenomes</taxon>
        <taxon>ecological metagenomes</taxon>
    </lineage>
</organism>
<proteinExistence type="predicted"/>
<protein>
    <submittedName>
        <fullName evidence="2">Uncharacterized protein</fullName>
    </submittedName>
</protein>
<evidence type="ECO:0000313" key="2">
    <source>
        <dbReference type="EMBL" id="KKN73932.1"/>
    </source>
</evidence>
<keyword evidence="1" id="KW-0812">Transmembrane</keyword>